<dbReference type="RefSeq" id="WP_209973277.1">
    <property type="nucleotide sequence ID" value="NZ_JAGGLB010000013.1"/>
</dbReference>
<dbReference type="Pfam" id="PF11155">
    <property type="entry name" value="DUF2935"/>
    <property type="match status" value="1"/>
</dbReference>
<dbReference type="EMBL" id="JAGGLB010000013">
    <property type="protein sequence ID" value="MBP1992345.1"/>
    <property type="molecule type" value="Genomic_DNA"/>
</dbReference>
<dbReference type="PROSITE" id="PS00088">
    <property type="entry name" value="SOD_MN"/>
    <property type="match status" value="1"/>
</dbReference>
<dbReference type="InterPro" id="IPR019833">
    <property type="entry name" value="Mn/Fe_SOD_BS"/>
</dbReference>
<dbReference type="PANTHER" id="PTHR11404:SF6">
    <property type="entry name" value="SUPEROXIDE DISMUTASE [MN], MITOCHONDRIAL"/>
    <property type="match status" value="1"/>
</dbReference>
<feature type="domain" description="Manganese/iron superoxide dismutase C-terminal" evidence="6">
    <location>
        <begin position="307"/>
        <end position="407"/>
    </location>
</feature>
<dbReference type="PRINTS" id="PR01703">
    <property type="entry name" value="MNSODISMTASE"/>
</dbReference>
<dbReference type="InterPro" id="IPR036314">
    <property type="entry name" value="SOD_C_sf"/>
</dbReference>
<sequence>MLMVYGELMPLRLLEEIRFWKTQEKEHTVVIRTLVPTLEPQYVKTLKEWEIIFEKTEMAAQQWIEWALRTQKPADAYLQQQLHVLLQSSRAQSEDFIKQLLDMEQNSKPIQSNPTVKTVVEHIIRESEYFLGVLQALSGSTPTVPGYGVQGYATEPAIVPAPDLAVRDTRNDADAVATVSNFINLNATGESSWSEIAYETSAAMQEPPARNPVPIGGHKLPPLPYPYEALEPHIDAATMKLHHDKHHQSYVDGLNKAEKMLEKARINGDYELIKHWERELAFHGAGHYLHTIFWNIMSPAGGGPAVGPIEREIRHSFGNFERFKQQFSAAADKVEGGGWTILVWSPRSHRLEILQAEKHQNLSQWDVVPLLVLDVWEHAYYLKYKNERAKYIEAWWKVVNWKHVNERFEAAKHLMWTPY</sequence>
<dbReference type="PANTHER" id="PTHR11404">
    <property type="entry name" value="SUPEROXIDE DISMUTASE 2"/>
    <property type="match status" value="1"/>
</dbReference>
<protein>
    <recommendedName>
        <fullName evidence="2">superoxide dismutase</fullName>
        <ecNumber evidence="2">1.15.1.1</ecNumber>
    </recommendedName>
</protein>
<accession>A0ABS4IXN1</accession>
<evidence type="ECO:0000259" key="6">
    <source>
        <dbReference type="Pfam" id="PF02777"/>
    </source>
</evidence>
<evidence type="ECO:0000313" key="7">
    <source>
        <dbReference type="EMBL" id="MBP1992345.1"/>
    </source>
</evidence>
<dbReference type="InterPro" id="IPR019831">
    <property type="entry name" value="Mn/Fe_SOD_N"/>
</dbReference>
<dbReference type="InterPro" id="IPR036324">
    <property type="entry name" value="Mn/Fe_SOD_N_sf"/>
</dbReference>
<dbReference type="Proteomes" id="UP001519287">
    <property type="component" value="Unassembled WGS sequence"/>
</dbReference>
<evidence type="ECO:0000256" key="2">
    <source>
        <dbReference type="ARBA" id="ARBA00012682"/>
    </source>
</evidence>
<dbReference type="SUPFAM" id="SSF54719">
    <property type="entry name" value="Fe,Mn superoxide dismutase (SOD), C-terminal domain"/>
    <property type="match status" value="1"/>
</dbReference>
<dbReference type="Pfam" id="PF02777">
    <property type="entry name" value="Sod_Fe_C"/>
    <property type="match status" value="1"/>
</dbReference>
<evidence type="ECO:0000313" key="8">
    <source>
        <dbReference type="Proteomes" id="UP001519287"/>
    </source>
</evidence>
<dbReference type="SUPFAM" id="SSF46609">
    <property type="entry name" value="Fe,Mn superoxide dismutase (SOD), N-terminal domain"/>
    <property type="match status" value="1"/>
</dbReference>
<reference evidence="7 8" key="1">
    <citation type="submission" date="2021-03" db="EMBL/GenBank/DDBJ databases">
        <title>Genomic Encyclopedia of Type Strains, Phase IV (KMG-IV): sequencing the most valuable type-strain genomes for metagenomic binning, comparative biology and taxonomic classification.</title>
        <authorList>
            <person name="Goeker M."/>
        </authorList>
    </citation>
    <scope>NUCLEOTIDE SEQUENCE [LARGE SCALE GENOMIC DNA]</scope>
    <source>
        <strain evidence="7 8">DSM 26048</strain>
    </source>
</reference>
<dbReference type="InterPro" id="IPR021328">
    <property type="entry name" value="CotB-like"/>
</dbReference>
<comment type="similarity">
    <text evidence="1">Belongs to the iron/manganese superoxide dismutase family.</text>
</comment>
<dbReference type="Gene3D" id="1.10.287.990">
    <property type="entry name" value="Fe,Mn superoxide dismutase (SOD) domain"/>
    <property type="match status" value="1"/>
</dbReference>
<dbReference type="EC" id="1.15.1.1" evidence="2"/>
<name>A0ABS4IXN1_9BACL</name>
<dbReference type="InterPro" id="IPR050265">
    <property type="entry name" value="Fe/Mn_Superoxide_Dismutase"/>
</dbReference>
<feature type="domain" description="Manganese/iron superoxide dismutase N-terminal" evidence="5">
    <location>
        <begin position="218"/>
        <end position="298"/>
    </location>
</feature>
<keyword evidence="8" id="KW-1185">Reference proteome</keyword>
<evidence type="ECO:0000256" key="3">
    <source>
        <dbReference type="ARBA" id="ARBA00022723"/>
    </source>
</evidence>
<dbReference type="Gene3D" id="1.20.1260.120">
    <property type="entry name" value="Protein of unknown function DUF2935"/>
    <property type="match status" value="1"/>
</dbReference>
<gene>
    <name evidence="7" type="ORF">J2Z66_003953</name>
</gene>
<organism evidence="7 8">
    <name type="scientific">Paenibacillus eucommiae</name>
    <dbReference type="NCBI Taxonomy" id="1355755"/>
    <lineage>
        <taxon>Bacteria</taxon>
        <taxon>Bacillati</taxon>
        <taxon>Bacillota</taxon>
        <taxon>Bacilli</taxon>
        <taxon>Bacillales</taxon>
        <taxon>Paenibacillaceae</taxon>
        <taxon>Paenibacillus</taxon>
    </lineage>
</organism>
<dbReference type="InterPro" id="IPR001189">
    <property type="entry name" value="Mn/Fe_SOD"/>
</dbReference>
<keyword evidence="3" id="KW-0479">Metal-binding</keyword>
<evidence type="ECO:0000256" key="1">
    <source>
        <dbReference type="ARBA" id="ARBA00008714"/>
    </source>
</evidence>
<dbReference type="Gene3D" id="3.55.40.20">
    <property type="entry name" value="Iron/manganese superoxide dismutase, C-terminal domain"/>
    <property type="match status" value="1"/>
</dbReference>
<comment type="caution">
    <text evidence="7">The sequence shown here is derived from an EMBL/GenBank/DDBJ whole genome shotgun (WGS) entry which is preliminary data.</text>
</comment>
<evidence type="ECO:0000256" key="4">
    <source>
        <dbReference type="ARBA" id="ARBA00023002"/>
    </source>
</evidence>
<dbReference type="InterPro" id="IPR019832">
    <property type="entry name" value="Mn/Fe_SOD_C"/>
</dbReference>
<evidence type="ECO:0000259" key="5">
    <source>
        <dbReference type="Pfam" id="PF00081"/>
    </source>
</evidence>
<proteinExistence type="inferred from homology"/>
<dbReference type="SUPFAM" id="SSF158430">
    <property type="entry name" value="Bacillus cereus metalloprotein-like"/>
    <property type="match status" value="1"/>
</dbReference>
<keyword evidence="4 7" id="KW-0560">Oxidoreductase</keyword>
<dbReference type="Pfam" id="PF00081">
    <property type="entry name" value="Sod_Fe_N"/>
    <property type="match status" value="1"/>
</dbReference>
<dbReference type="GO" id="GO:0004784">
    <property type="term" value="F:superoxide dismutase activity"/>
    <property type="evidence" value="ECO:0007669"/>
    <property type="project" value="UniProtKB-EC"/>
</dbReference>